<proteinExistence type="predicted"/>
<name>A0A131YPY8_RHIAP</name>
<sequence>MLCICPTNAQLTILELIILYKLAANMSYVPCLSSYNLCSSRSLSQFFKSTLQKKVIYSKGQRQCRKAETTCASLGHVRSSLPHSCFKACYQLGFTALSFFETTEI</sequence>
<evidence type="ECO:0000256" key="1">
    <source>
        <dbReference type="SAM" id="SignalP"/>
    </source>
</evidence>
<feature type="signal peptide" evidence="1">
    <location>
        <begin position="1"/>
        <end position="23"/>
    </location>
</feature>
<evidence type="ECO:0000313" key="2">
    <source>
        <dbReference type="EMBL" id="JAP81324.1"/>
    </source>
</evidence>
<accession>A0A131YPY8</accession>
<dbReference type="EMBL" id="GEDV01007233">
    <property type="protein sequence ID" value="JAP81324.1"/>
    <property type="molecule type" value="Transcribed_RNA"/>
</dbReference>
<protein>
    <recommendedName>
        <fullName evidence="3">Pancreatic trypsin inhibitor</fullName>
    </recommendedName>
</protein>
<feature type="chain" id="PRO_5007285736" description="Pancreatic trypsin inhibitor" evidence="1">
    <location>
        <begin position="24"/>
        <end position="105"/>
    </location>
</feature>
<organism evidence="2">
    <name type="scientific">Rhipicephalus appendiculatus</name>
    <name type="common">Brown ear tick</name>
    <dbReference type="NCBI Taxonomy" id="34631"/>
    <lineage>
        <taxon>Eukaryota</taxon>
        <taxon>Metazoa</taxon>
        <taxon>Ecdysozoa</taxon>
        <taxon>Arthropoda</taxon>
        <taxon>Chelicerata</taxon>
        <taxon>Arachnida</taxon>
        <taxon>Acari</taxon>
        <taxon>Parasitiformes</taxon>
        <taxon>Ixodida</taxon>
        <taxon>Ixodoidea</taxon>
        <taxon>Ixodidae</taxon>
        <taxon>Rhipicephalinae</taxon>
        <taxon>Rhipicephalus</taxon>
        <taxon>Rhipicephalus</taxon>
    </lineage>
</organism>
<keyword evidence="1" id="KW-0732">Signal</keyword>
<reference evidence="2" key="1">
    <citation type="journal article" date="2016" name="Ticks Tick Borne Dis.">
        <title>De novo assembly and annotation of the salivary gland transcriptome of Rhipicephalus appendiculatus male and female ticks during blood feeding.</title>
        <authorList>
            <person name="de Castro M.H."/>
            <person name="de Klerk D."/>
            <person name="Pienaar R."/>
            <person name="Latif A.A."/>
            <person name="Rees D.J."/>
            <person name="Mans B.J."/>
        </authorList>
    </citation>
    <scope>NUCLEOTIDE SEQUENCE</scope>
    <source>
        <tissue evidence="2">Salivary glands</tissue>
    </source>
</reference>
<dbReference type="AlphaFoldDB" id="A0A131YPY8"/>
<evidence type="ECO:0008006" key="3">
    <source>
        <dbReference type="Google" id="ProtNLM"/>
    </source>
</evidence>